<keyword evidence="3" id="KW-0472">Membrane</keyword>
<dbReference type="Proteomes" id="UP001152797">
    <property type="component" value="Unassembled WGS sequence"/>
</dbReference>
<keyword evidence="3" id="KW-1133">Transmembrane helix</keyword>
<dbReference type="EMBL" id="CAMXCT030001701">
    <property type="protein sequence ID" value="CAL4779661.1"/>
    <property type="molecule type" value="Genomic_DNA"/>
</dbReference>
<evidence type="ECO:0000256" key="3">
    <source>
        <dbReference type="SAM" id="Phobius"/>
    </source>
</evidence>
<reference evidence="5" key="1">
    <citation type="submission" date="2022-10" db="EMBL/GenBank/DDBJ databases">
        <authorList>
            <person name="Chen Y."/>
            <person name="Dougan E. K."/>
            <person name="Chan C."/>
            <person name="Rhodes N."/>
            <person name="Thang M."/>
        </authorList>
    </citation>
    <scope>NUCLEOTIDE SEQUENCE</scope>
</reference>
<keyword evidence="8" id="KW-1185">Reference proteome</keyword>
<accession>A0A9P1CIM6</accession>
<evidence type="ECO:0000256" key="1">
    <source>
        <dbReference type="ARBA" id="ARBA00022729"/>
    </source>
</evidence>
<evidence type="ECO:0000313" key="8">
    <source>
        <dbReference type="Proteomes" id="UP001152797"/>
    </source>
</evidence>
<keyword evidence="1" id="KW-0732">Signal</keyword>
<dbReference type="InterPro" id="IPR004843">
    <property type="entry name" value="Calcineurin-like_PHP"/>
</dbReference>
<dbReference type="Pfam" id="PF00149">
    <property type="entry name" value="Metallophos"/>
    <property type="match status" value="1"/>
</dbReference>
<dbReference type="SUPFAM" id="SSF56300">
    <property type="entry name" value="Metallo-dependent phosphatases"/>
    <property type="match status" value="1"/>
</dbReference>
<evidence type="ECO:0000313" key="5">
    <source>
        <dbReference type="EMBL" id="CAI3992349.1"/>
    </source>
</evidence>
<dbReference type="AlphaFoldDB" id="A0A9P1CIM6"/>
<dbReference type="OrthoDB" id="411211at2759"/>
<protein>
    <submittedName>
        <fullName evidence="7">Tartrate-resistant acid phosphatase type 5 (TR-AP) (Tartrate-resistant acid ATPase) (TrATPase) (Type 5 acid phosphatase)</fullName>
    </submittedName>
</protein>
<dbReference type="InterPro" id="IPR051558">
    <property type="entry name" value="Metallophosphoesterase_PAP"/>
</dbReference>
<dbReference type="EMBL" id="CAMXCT020001701">
    <property type="protein sequence ID" value="CAL1145724.1"/>
    <property type="molecule type" value="Genomic_DNA"/>
</dbReference>
<evidence type="ECO:0000313" key="6">
    <source>
        <dbReference type="EMBL" id="CAL1145724.1"/>
    </source>
</evidence>
<organism evidence="5">
    <name type="scientific">Cladocopium goreaui</name>
    <dbReference type="NCBI Taxonomy" id="2562237"/>
    <lineage>
        <taxon>Eukaryota</taxon>
        <taxon>Sar</taxon>
        <taxon>Alveolata</taxon>
        <taxon>Dinophyceae</taxon>
        <taxon>Suessiales</taxon>
        <taxon>Symbiodiniaceae</taxon>
        <taxon>Cladocopium</taxon>
    </lineage>
</organism>
<evidence type="ECO:0000313" key="7">
    <source>
        <dbReference type="EMBL" id="CAL4779661.1"/>
    </source>
</evidence>
<reference evidence="6" key="2">
    <citation type="submission" date="2024-04" db="EMBL/GenBank/DDBJ databases">
        <authorList>
            <person name="Chen Y."/>
            <person name="Shah S."/>
            <person name="Dougan E. K."/>
            <person name="Thang M."/>
            <person name="Chan C."/>
        </authorList>
    </citation>
    <scope>NUCLEOTIDE SEQUENCE [LARGE SCALE GENOMIC DNA]</scope>
</reference>
<gene>
    <name evidence="5" type="ORF">C1SCF055_LOCUS19186</name>
</gene>
<dbReference type="InterPro" id="IPR029052">
    <property type="entry name" value="Metallo-depent_PP-like"/>
</dbReference>
<feature type="transmembrane region" description="Helical" evidence="3">
    <location>
        <begin position="27"/>
        <end position="45"/>
    </location>
</feature>
<evidence type="ECO:0000259" key="4">
    <source>
        <dbReference type="Pfam" id="PF00149"/>
    </source>
</evidence>
<keyword evidence="3" id="KW-0812">Transmembrane</keyword>
<dbReference type="PANTHER" id="PTHR10161">
    <property type="entry name" value="TARTRATE-RESISTANT ACID PHOSPHATASE TYPE 5"/>
    <property type="match status" value="1"/>
</dbReference>
<feature type="domain" description="Calcineurin-like phosphoesterase" evidence="4">
    <location>
        <begin position="108"/>
        <end position="321"/>
    </location>
</feature>
<comment type="caution">
    <text evidence="5">The sequence shown here is derived from an EMBL/GenBank/DDBJ whole genome shotgun (WGS) entry which is preliminary data.</text>
</comment>
<dbReference type="Gene3D" id="3.60.21.10">
    <property type="match status" value="1"/>
</dbReference>
<keyword evidence="2" id="KW-0378">Hydrolase</keyword>
<dbReference type="GO" id="GO:0016787">
    <property type="term" value="F:hydrolase activity"/>
    <property type="evidence" value="ECO:0007669"/>
    <property type="project" value="UniProtKB-KW"/>
</dbReference>
<evidence type="ECO:0000256" key="2">
    <source>
        <dbReference type="ARBA" id="ARBA00022801"/>
    </source>
</evidence>
<proteinExistence type="predicted"/>
<sequence>MAWLQKELSKALWLLHSDLRSRVKLKLPWVIATLTVMVLVGVLLVRHHVSAPQLSVENDHIAAGTPKEGMSYFFSLGDFGVAACEKAYKAGDLEDAGGIGHWGCGAQNQKLVADVMDKLAATLKPKFILSLGDNFYIRGVKNLEDPQFKESFVDVYRRGHLEELPWQVSLGDHDHRGNISAMLLWQNDKWQLPSPYYSFQFPVGPKHLEFLITDSVGLEGGMLDEAPEGRRFEEDLTDQFAGLEAGKRQWEWIEKHSASYGESPNAVLQVVVGHRPIRSLASRGPGPSATPPEQAAAQKLKESLAMKGKPVVFLHGHDHVMQHFLEKDKPLYHFGNGVGGMGLHPFKQCSNCTEFKWGESAYGFAVHEVGDLSMNVHFVDINQKVRHSVEVPFSAL</sequence>
<dbReference type="EMBL" id="CAMXCT010001701">
    <property type="protein sequence ID" value="CAI3992349.1"/>
    <property type="molecule type" value="Genomic_DNA"/>
</dbReference>
<name>A0A9P1CIM6_9DINO</name>
<dbReference type="PANTHER" id="PTHR10161:SF57">
    <property type="entry name" value="PROTEIN WITH METALLOPHOSPHATASE DOMAIN"/>
    <property type="match status" value="1"/>
</dbReference>